<dbReference type="Proteomes" id="UP000192790">
    <property type="component" value="Unassembled WGS sequence"/>
</dbReference>
<dbReference type="Pfam" id="PF09551">
    <property type="entry name" value="Spore_II_R"/>
    <property type="match status" value="1"/>
</dbReference>
<dbReference type="EMBL" id="FWXW01000001">
    <property type="protein sequence ID" value="SMC41874.1"/>
    <property type="molecule type" value="Genomic_DNA"/>
</dbReference>
<name>A0A1W1Z0F6_9FIRM</name>
<keyword evidence="2" id="KW-1185">Reference proteome</keyword>
<gene>
    <name evidence="1" type="ORF">SAMN02745168_0836</name>
</gene>
<dbReference type="AlphaFoldDB" id="A0A1W1Z0F6"/>
<organism evidence="1 2">
    <name type="scientific">Papillibacter cinnamivorans DSM 12816</name>
    <dbReference type="NCBI Taxonomy" id="1122930"/>
    <lineage>
        <taxon>Bacteria</taxon>
        <taxon>Bacillati</taxon>
        <taxon>Bacillota</taxon>
        <taxon>Clostridia</taxon>
        <taxon>Eubacteriales</taxon>
        <taxon>Oscillospiraceae</taxon>
        <taxon>Papillibacter</taxon>
    </lineage>
</organism>
<protein>
    <submittedName>
        <fullName evidence="1">Stage II sporulation protein R</fullName>
    </submittedName>
</protein>
<dbReference type="NCBIfam" id="TIGR02837">
    <property type="entry name" value="spore_II_R"/>
    <property type="match status" value="1"/>
</dbReference>
<dbReference type="RefSeq" id="WP_084233437.1">
    <property type="nucleotide sequence ID" value="NZ_FWXW01000001.1"/>
</dbReference>
<dbReference type="InterPro" id="IPR014202">
    <property type="entry name" value="Spore_II_R"/>
</dbReference>
<evidence type="ECO:0000313" key="1">
    <source>
        <dbReference type="EMBL" id="SMC41874.1"/>
    </source>
</evidence>
<accession>A0A1W1Z0F6</accession>
<reference evidence="1 2" key="1">
    <citation type="submission" date="2017-04" db="EMBL/GenBank/DDBJ databases">
        <authorList>
            <person name="Afonso C.L."/>
            <person name="Miller P.J."/>
            <person name="Scott M.A."/>
            <person name="Spackman E."/>
            <person name="Goraichik I."/>
            <person name="Dimitrov K.M."/>
            <person name="Suarez D.L."/>
            <person name="Swayne D.E."/>
        </authorList>
    </citation>
    <scope>NUCLEOTIDE SEQUENCE [LARGE SCALE GENOMIC DNA]</scope>
    <source>
        <strain evidence="1 2">DSM 12816</strain>
    </source>
</reference>
<proteinExistence type="predicted"/>
<sequence length="208" mass="23285">MKGKHIQLKAIEIALLFGLAASLIWGIWSLKGQTDLRERVIRLHVVANSDGAEDQALKLKVRDRVLQQVEALLEDSSDREAALALLAGSLEPIAEEAEEEIREQGYDYSVTAELEDLYFPTKEYDGFALPAGEYKALRIQIGSGGGKNWWCVVFPPLCLAAAEENLDETALASGLTEEDVSLITEEDTKYVFKFKSIEIWDEIRNYFS</sequence>
<dbReference type="OrthoDB" id="9793324at2"/>
<evidence type="ECO:0000313" key="2">
    <source>
        <dbReference type="Proteomes" id="UP000192790"/>
    </source>
</evidence>
<dbReference type="STRING" id="1122930.SAMN02745168_0836"/>